<sequence>MASTPPLKILTGTALTEQQKKDLLHRLARVEGQLRGVQKLVAKAAEPEDCEAIAQQMSAARKALDRSFVTLMTSAIVTQAEGEGGEENRQQSLQRLVRLLDKFA</sequence>
<dbReference type="AlphaFoldDB" id="A0A916UZA7"/>
<dbReference type="GO" id="GO:0045892">
    <property type="term" value="P:negative regulation of DNA-templated transcription"/>
    <property type="evidence" value="ECO:0007669"/>
    <property type="project" value="UniProtKB-ARBA"/>
</dbReference>
<accession>A0A916UZA7</accession>
<keyword evidence="3" id="KW-1185">Reference proteome</keyword>
<dbReference type="Gene3D" id="1.20.58.1000">
    <property type="entry name" value="Metal-sensitive repressor, helix protomer"/>
    <property type="match status" value="1"/>
</dbReference>
<reference evidence="2" key="1">
    <citation type="journal article" date="2014" name="Int. J. Syst. Evol. Microbiol.">
        <title>Complete genome sequence of Corynebacterium casei LMG S-19264T (=DSM 44701T), isolated from a smear-ripened cheese.</title>
        <authorList>
            <consortium name="US DOE Joint Genome Institute (JGI-PGF)"/>
            <person name="Walter F."/>
            <person name="Albersmeier A."/>
            <person name="Kalinowski J."/>
            <person name="Ruckert C."/>
        </authorList>
    </citation>
    <scope>NUCLEOTIDE SEQUENCE</scope>
    <source>
        <strain evidence="2">CGMCC 1.10998</strain>
    </source>
</reference>
<protein>
    <recommendedName>
        <fullName evidence="4">DNA-binding transcriptional regulator, FrmR family</fullName>
    </recommendedName>
</protein>
<comment type="caution">
    <text evidence="2">The sequence shown here is derived from an EMBL/GenBank/DDBJ whole genome shotgun (WGS) entry which is preliminary data.</text>
</comment>
<evidence type="ECO:0000313" key="2">
    <source>
        <dbReference type="EMBL" id="GGC95419.1"/>
    </source>
</evidence>
<evidence type="ECO:0008006" key="4">
    <source>
        <dbReference type="Google" id="ProtNLM"/>
    </source>
</evidence>
<dbReference type="InterPro" id="IPR038390">
    <property type="entry name" value="Metal_Tscrpt_repr_sf"/>
</dbReference>
<gene>
    <name evidence="2" type="ORF">GCM10011396_48480</name>
</gene>
<dbReference type="EMBL" id="BMED01000006">
    <property type="protein sequence ID" value="GGC95419.1"/>
    <property type="molecule type" value="Genomic_DNA"/>
</dbReference>
<evidence type="ECO:0000313" key="3">
    <source>
        <dbReference type="Proteomes" id="UP000637423"/>
    </source>
</evidence>
<name>A0A916UZA7_9BURK</name>
<evidence type="ECO:0000256" key="1">
    <source>
        <dbReference type="ARBA" id="ARBA00005260"/>
    </source>
</evidence>
<dbReference type="Proteomes" id="UP000637423">
    <property type="component" value="Unassembled WGS sequence"/>
</dbReference>
<dbReference type="InterPro" id="IPR003735">
    <property type="entry name" value="Metal_Tscrpt_repr"/>
</dbReference>
<dbReference type="PANTHER" id="PTHR33677">
    <property type="entry name" value="TRANSCRIPTIONAL REPRESSOR FRMR-RELATED"/>
    <property type="match status" value="1"/>
</dbReference>
<dbReference type="PANTHER" id="PTHR33677:SF5">
    <property type="entry name" value="TRANSCRIPTIONAL REPRESSOR FRMR"/>
    <property type="match status" value="1"/>
</dbReference>
<dbReference type="Pfam" id="PF02583">
    <property type="entry name" value="Trns_repr_metal"/>
    <property type="match status" value="1"/>
</dbReference>
<dbReference type="GO" id="GO:0003677">
    <property type="term" value="F:DNA binding"/>
    <property type="evidence" value="ECO:0007669"/>
    <property type="project" value="InterPro"/>
</dbReference>
<dbReference type="GO" id="GO:0046872">
    <property type="term" value="F:metal ion binding"/>
    <property type="evidence" value="ECO:0007669"/>
    <property type="project" value="InterPro"/>
</dbReference>
<dbReference type="RefSeq" id="WP_188568719.1">
    <property type="nucleotide sequence ID" value="NZ_BMED01000006.1"/>
</dbReference>
<reference evidence="2" key="2">
    <citation type="submission" date="2020-09" db="EMBL/GenBank/DDBJ databases">
        <authorList>
            <person name="Sun Q."/>
            <person name="Zhou Y."/>
        </authorList>
    </citation>
    <scope>NUCLEOTIDE SEQUENCE</scope>
    <source>
        <strain evidence="2">CGMCC 1.10998</strain>
    </source>
</reference>
<comment type="similarity">
    <text evidence="1">Belongs to the FrmR/RcnR family.</text>
</comment>
<proteinExistence type="inferred from homology"/>
<organism evidence="2 3">
    <name type="scientific">Undibacterium terreum</name>
    <dbReference type="NCBI Taxonomy" id="1224302"/>
    <lineage>
        <taxon>Bacteria</taxon>
        <taxon>Pseudomonadati</taxon>
        <taxon>Pseudomonadota</taxon>
        <taxon>Betaproteobacteria</taxon>
        <taxon>Burkholderiales</taxon>
        <taxon>Oxalobacteraceae</taxon>
        <taxon>Undibacterium</taxon>
    </lineage>
</organism>
<dbReference type="CDD" id="cd10148">
    <property type="entry name" value="CsoR-like_DUF156"/>
    <property type="match status" value="1"/>
</dbReference>